<evidence type="ECO:0000313" key="2">
    <source>
        <dbReference type="Proteomes" id="UP000317171"/>
    </source>
</evidence>
<reference evidence="1 2" key="1">
    <citation type="submission" date="2019-02" db="EMBL/GenBank/DDBJ databases">
        <title>Deep-cultivation of Planctomycetes and their phenomic and genomic characterization uncovers novel biology.</title>
        <authorList>
            <person name="Wiegand S."/>
            <person name="Jogler M."/>
            <person name="Boedeker C."/>
            <person name="Pinto D."/>
            <person name="Vollmers J."/>
            <person name="Rivas-Marin E."/>
            <person name="Kohn T."/>
            <person name="Peeters S.H."/>
            <person name="Heuer A."/>
            <person name="Rast P."/>
            <person name="Oberbeckmann S."/>
            <person name="Bunk B."/>
            <person name="Jeske O."/>
            <person name="Meyerdierks A."/>
            <person name="Storesund J.E."/>
            <person name="Kallscheuer N."/>
            <person name="Luecker S."/>
            <person name="Lage O.M."/>
            <person name="Pohl T."/>
            <person name="Merkel B.J."/>
            <person name="Hornburger P."/>
            <person name="Mueller R.-W."/>
            <person name="Bruemmer F."/>
            <person name="Labrenz M."/>
            <person name="Spormann A.M."/>
            <person name="Op den Camp H."/>
            <person name="Overmann J."/>
            <person name="Amann R."/>
            <person name="Jetten M.S.M."/>
            <person name="Mascher T."/>
            <person name="Medema M.H."/>
            <person name="Devos D.P."/>
            <person name="Kaster A.-K."/>
            <person name="Ovreas L."/>
            <person name="Rohde M."/>
            <person name="Galperin M.Y."/>
            <person name="Jogler C."/>
        </authorList>
    </citation>
    <scope>NUCLEOTIDE SEQUENCE [LARGE SCALE GENOMIC DNA]</scope>
    <source>
        <strain evidence="1 2">Pan241w</strain>
    </source>
</reference>
<evidence type="ECO:0000313" key="1">
    <source>
        <dbReference type="EMBL" id="QDT45431.1"/>
    </source>
</evidence>
<accession>A0A517RNG6</accession>
<dbReference type="RefSeq" id="WP_145222012.1">
    <property type="nucleotide sequence ID" value="NZ_CP036269.1"/>
</dbReference>
<dbReference type="KEGG" id="gaz:Pan241w_55510"/>
<proteinExistence type="predicted"/>
<dbReference type="Proteomes" id="UP000317171">
    <property type="component" value="Chromosome"/>
</dbReference>
<organism evidence="1 2">
    <name type="scientific">Gimesia alba</name>
    <dbReference type="NCBI Taxonomy" id="2527973"/>
    <lineage>
        <taxon>Bacteria</taxon>
        <taxon>Pseudomonadati</taxon>
        <taxon>Planctomycetota</taxon>
        <taxon>Planctomycetia</taxon>
        <taxon>Planctomycetales</taxon>
        <taxon>Planctomycetaceae</taxon>
        <taxon>Gimesia</taxon>
    </lineage>
</organism>
<name>A0A517RNG6_9PLAN</name>
<dbReference type="OrthoDB" id="266119at2"/>
<gene>
    <name evidence="1" type="ORF">Pan241w_55510</name>
</gene>
<protein>
    <submittedName>
        <fullName evidence="1">Uncharacterized protein</fullName>
    </submittedName>
</protein>
<dbReference type="AlphaFoldDB" id="A0A517RNG6"/>
<keyword evidence="2" id="KW-1185">Reference proteome</keyword>
<dbReference type="EMBL" id="CP036269">
    <property type="protein sequence ID" value="QDT45431.1"/>
    <property type="molecule type" value="Genomic_DNA"/>
</dbReference>
<sequence length="161" mass="17851">MSFSYILAPVTQEFLEWGQQCGVPISLETPHGRSVTKAELAAVLESLDGFTFQIKGTEDDFHAQVDSIETVDWEYESADPVMNQAFAGTHTSPKESVSIERLHPQNQSPSLSFHGDITLIIRIAQNLARQCGPQTAFATCDGIPAFFLPDIETPVWNEPWI</sequence>